<comment type="caution">
    <text evidence="3">The sequence shown here is derived from an EMBL/GenBank/DDBJ whole genome shotgun (WGS) entry which is preliminary data.</text>
</comment>
<keyword evidence="4" id="KW-1185">Reference proteome</keyword>
<reference evidence="3 4" key="1">
    <citation type="submission" date="2021-08" db="EMBL/GenBank/DDBJ databases">
        <title>The genome sequence of Chitinophaga sp. B61.</title>
        <authorList>
            <person name="Zhang X."/>
        </authorList>
    </citation>
    <scope>NUCLEOTIDE SEQUENCE [LARGE SCALE GENOMIC DNA]</scope>
    <source>
        <strain evidence="3 4">B61</strain>
    </source>
</reference>
<evidence type="ECO:0000256" key="2">
    <source>
        <dbReference type="SAM" id="SignalP"/>
    </source>
</evidence>
<evidence type="ECO:0000256" key="1">
    <source>
        <dbReference type="SAM" id="MobiDB-lite"/>
    </source>
</evidence>
<evidence type="ECO:0000313" key="4">
    <source>
        <dbReference type="Proteomes" id="UP000812961"/>
    </source>
</evidence>
<protein>
    <recommendedName>
        <fullName evidence="5">Secreted protein</fullName>
    </recommendedName>
</protein>
<organism evidence="3 4">
    <name type="scientific">Chitinophaga rhizophila</name>
    <dbReference type="NCBI Taxonomy" id="2866212"/>
    <lineage>
        <taxon>Bacteria</taxon>
        <taxon>Pseudomonadati</taxon>
        <taxon>Bacteroidota</taxon>
        <taxon>Chitinophagia</taxon>
        <taxon>Chitinophagales</taxon>
        <taxon>Chitinophagaceae</taxon>
        <taxon>Chitinophaga</taxon>
    </lineage>
</organism>
<feature type="compositionally biased region" description="Acidic residues" evidence="1">
    <location>
        <begin position="129"/>
        <end position="138"/>
    </location>
</feature>
<proteinExistence type="predicted"/>
<dbReference type="RefSeq" id="WP_220248542.1">
    <property type="nucleotide sequence ID" value="NZ_JAICCF010000001.1"/>
</dbReference>
<sequence>MKKIVSALLVGCYFSTSSFAQNVTCGQAVSQLQQYAGQVNQIYQNEYWQNIPNVRCPAYVTNQWGQAVPVNPQVVQNCRWQMLSSLNQWYGLQCQYVNNWYAQIVRGCAVEQSTEIVRPAPDKRSGNEENSEIDTDEIEELTAGIDEDKALKISIPKTASGYKPKF</sequence>
<feature type="signal peptide" evidence="2">
    <location>
        <begin position="1"/>
        <end position="20"/>
    </location>
</feature>
<accession>A0ABS7G6N7</accession>
<dbReference type="Proteomes" id="UP000812961">
    <property type="component" value="Unassembled WGS sequence"/>
</dbReference>
<evidence type="ECO:0008006" key="5">
    <source>
        <dbReference type="Google" id="ProtNLM"/>
    </source>
</evidence>
<dbReference type="EMBL" id="JAICCF010000001">
    <property type="protein sequence ID" value="MBW8683321.1"/>
    <property type="molecule type" value="Genomic_DNA"/>
</dbReference>
<feature type="chain" id="PRO_5046386778" description="Secreted protein" evidence="2">
    <location>
        <begin position="21"/>
        <end position="166"/>
    </location>
</feature>
<name>A0ABS7G6N7_9BACT</name>
<evidence type="ECO:0000313" key="3">
    <source>
        <dbReference type="EMBL" id="MBW8683321.1"/>
    </source>
</evidence>
<keyword evidence="2" id="KW-0732">Signal</keyword>
<feature type="region of interest" description="Disordered" evidence="1">
    <location>
        <begin position="119"/>
        <end position="138"/>
    </location>
</feature>
<gene>
    <name evidence="3" type="ORF">K1Y79_03160</name>
</gene>